<name>A0ABV1ULE0_9ACTN</name>
<comment type="caution">
    <text evidence="2">The sequence shown here is derived from an EMBL/GenBank/DDBJ whole genome shotgun (WGS) entry which is preliminary data.</text>
</comment>
<feature type="region of interest" description="Disordered" evidence="1">
    <location>
        <begin position="1"/>
        <end position="40"/>
    </location>
</feature>
<dbReference type="RefSeq" id="WP_352065929.1">
    <property type="nucleotide sequence ID" value="NZ_JBEPAZ010000078.1"/>
</dbReference>
<feature type="compositionally biased region" description="Low complexity" evidence="1">
    <location>
        <begin position="15"/>
        <end position="25"/>
    </location>
</feature>
<organism evidence="2 3">
    <name type="scientific">Streptomyces sp. 900105245</name>
    <dbReference type="NCBI Taxonomy" id="3154379"/>
    <lineage>
        <taxon>Bacteria</taxon>
        <taxon>Bacillati</taxon>
        <taxon>Actinomycetota</taxon>
        <taxon>Actinomycetes</taxon>
        <taxon>Kitasatosporales</taxon>
        <taxon>Streptomycetaceae</taxon>
        <taxon>Streptomyces</taxon>
    </lineage>
</organism>
<sequence length="258" mass="26502">MSAAPAPPAARERVVPAAVREPAAPTASMARGSAVPFPPAAPARVVVGPPVVRGRAAGDPPPPRATGARRLAADPEAVDAVGEALAALHRGAAPGARVPVVLSAGDYSVHAAGTFAAHCDDPGRRLRPADSVGLEPSGLLRRFTELTGWRGPGYVIAEPAGDGTAALRFARALAAGRAPAVYLCEVLRRPDTGAFWAVAARVRRATTQPPRPDGAPPPFKTPAPADAAAGLDPDTRRRSAVLRAHLRLCPHDPAEEQQ</sequence>
<feature type="compositionally biased region" description="Pro residues" evidence="1">
    <location>
        <begin position="209"/>
        <end position="221"/>
    </location>
</feature>
<dbReference type="EMBL" id="JBEPAZ010000078">
    <property type="protein sequence ID" value="MER6433997.1"/>
    <property type="molecule type" value="Genomic_DNA"/>
</dbReference>
<dbReference type="Proteomes" id="UP001470023">
    <property type="component" value="Unassembled WGS sequence"/>
</dbReference>
<proteinExistence type="predicted"/>
<feature type="compositionally biased region" description="Low complexity" evidence="1">
    <location>
        <begin position="222"/>
        <end position="232"/>
    </location>
</feature>
<evidence type="ECO:0000256" key="1">
    <source>
        <dbReference type="SAM" id="MobiDB-lite"/>
    </source>
</evidence>
<feature type="region of interest" description="Disordered" evidence="1">
    <location>
        <begin position="206"/>
        <end position="236"/>
    </location>
</feature>
<gene>
    <name evidence="2" type="ORF">ABT272_40810</name>
</gene>
<evidence type="ECO:0000313" key="2">
    <source>
        <dbReference type="EMBL" id="MER6433997.1"/>
    </source>
</evidence>
<evidence type="ECO:0000313" key="3">
    <source>
        <dbReference type="Proteomes" id="UP001470023"/>
    </source>
</evidence>
<reference evidence="2 3" key="1">
    <citation type="submission" date="2024-06" db="EMBL/GenBank/DDBJ databases">
        <title>The Natural Products Discovery Center: Release of the First 8490 Sequenced Strains for Exploring Actinobacteria Biosynthetic Diversity.</title>
        <authorList>
            <person name="Kalkreuter E."/>
            <person name="Kautsar S.A."/>
            <person name="Yang D."/>
            <person name="Bader C.D."/>
            <person name="Teijaro C.N."/>
            <person name="Fluegel L."/>
            <person name="Davis C.M."/>
            <person name="Simpson J.R."/>
            <person name="Lauterbach L."/>
            <person name="Steele A.D."/>
            <person name="Gui C."/>
            <person name="Meng S."/>
            <person name="Li G."/>
            <person name="Viehrig K."/>
            <person name="Ye F."/>
            <person name="Su P."/>
            <person name="Kiefer A.F."/>
            <person name="Nichols A."/>
            <person name="Cepeda A.J."/>
            <person name="Yan W."/>
            <person name="Fan B."/>
            <person name="Jiang Y."/>
            <person name="Adhikari A."/>
            <person name="Zheng C.-J."/>
            <person name="Schuster L."/>
            <person name="Cowan T.M."/>
            <person name="Smanski M.J."/>
            <person name="Chevrette M.G."/>
            <person name="De Carvalho L.P.S."/>
            <person name="Shen B."/>
        </authorList>
    </citation>
    <scope>NUCLEOTIDE SEQUENCE [LARGE SCALE GENOMIC DNA]</scope>
    <source>
        <strain evidence="2 3">NPDC001166</strain>
    </source>
</reference>
<protein>
    <submittedName>
        <fullName evidence="2">Uncharacterized protein</fullName>
    </submittedName>
</protein>
<keyword evidence="3" id="KW-1185">Reference proteome</keyword>
<feature type="region of interest" description="Disordered" evidence="1">
    <location>
        <begin position="52"/>
        <end position="71"/>
    </location>
</feature>
<accession>A0ABV1ULE0</accession>